<organism evidence="2 3">
    <name type="scientific">Sumerlaea chitinivorans</name>
    <dbReference type="NCBI Taxonomy" id="2250252"/>
    <lineage>
        <taxon>Bacteria</taxon>
        <taxon>Candidatus Sumerlaeota</taxon>
        <taxon>Candidatus Sumerlaeia</taxon>
        <taxon>Candidatus Sumerlaeales</taxon>
        <taxon>Candidatus Sumerlaeaceae</taxon>
        <taxon>Candidatus Sumerlaea</taxon>
    </lineage>
</organism>
<feature type="transmembrane region" description="Helical" evidence="1">
    <location>
        <begin position="164"/>
        <end position="182"/>
    </location>
</feature>
<feature type="transmembrane region" description="Helical" evidence="1">
    <location>
        <begin position="20"/>
        <end position="43"/>
    </location>
</feature>
<dbReference type="PANTHER" id="PTHR43471">
    <property type="entry name" value="ABC TRANSPORTER PERMEASE"/>
    <property type="match status" value="1"/>
</dbReference>
<feature type="transmembrane region" description="Helical" evidence="1">
    <location>
        <begin position="101"/>
        <end position="125"/>
    </location>
</feature>
<protein>
    <recommendedName>
        <fullName evidence="4">ABC transporter permease</fullName>
    </recommendedName>
</protein>
<reference evidence="2 3" key="1">
    <citation type="submission" date="2018-05" db="EMBL/GenBank/DDBJ databases">
        <title>A metagenomic window into the 2 km-deep terrestrial subsurface aquifer revealed taxonomically and functionally diverse microbial community comprising novel uncultured bacterial lineages.</title>
        <authorList>
            <person name="Kadnikov V.V."/>
            <person name="Mardanov A.V."/>
            <person name="Beletsky A.V."/>
            <person name="Banks D."/>
            <person name="Pimenov N.V."/>
            <person name="Frank Y.A."/>
            <person name="Karnachuk O.V."/>
            <person name="Ravin N.V."/>
        </authorList>
    </citation>
    <scope>NUCLEOTIDE SEQUENCE [LARGE SCALE GENOMIC DNA]</scope>
    <source>
        <strain evidence="2">BY</strain>
    </source>
</reference>
<accession>A0A2Z4Y8D7</accession>
<dbReference type="Pfam" id="PF12679">
    <property type="entry name" value="ABC2_membrane_2"/>
    <property type="match status" value="1"/>
</dbReference>
<feature type="transmembrane region" description="Helical" evidence="1">
    <location>
        <begin position="189"/>
        <end position="211"/>
    </location>
</feature>
<dbReference type="PANTHER" id="PTHR43471:SF10">
    <property type="entry name" value="SLL1107 PROTEIN"/>
    <property type="match status" value="1"/>
</dbReference>
<dbReference type="GO" id="GO:0140359">
    <property type="term" value="F:ABC-type transporter activity"/>
    <property type="evidence" value="ECO:0007669"/>
    <property type="project" value="InterPro"/>
</dbReference>
<name>A0A2Z4Y8D7_SUMC1</name>
<feature type="transmembrane region" description="Helical" evidence="1">
    <location>
        <begin position="55"/>
        <end position="75"/>
    </location>
</feature>
<sequence>MSKVLAIALNTFKEAVRNKILYFLLIFALLIMGFSGVISDLSIAAPEKLIKDLGLASIDFFGFLIAVFVGVYLVYNELDKKTIYTIVSKPIDRYQFILGKYFGLLITIYVNMLIMSIFFFAVLYFRDATDFDKVMKAIYVEVSPGKWEPVGGGNPQVLYYMYHLKQFGLAILKGIATVFGYWEPLTHHLMRVIGMSALGLAIITAFAILYSTFSTPTLSAVFTFLTWVIGSLCEDILRYADRLAQKVGGVENLVGPDLMKYYFAQVAMHIVPNLALFDKRTEAIYGPWDVSTPNIHHVPIDWVSIVYGLVYIAGVLTLASMIFNRRNFK</sequence>
<keyword evidence="1" id="KW-1133">Transmembrane helix</keyword>
<evidence type="ECO:0000256" key="1">
    <source>
        <dbReference type="SAM" id="Phobius"/>
    </source>
</evidence>
<feature type="transmembrane region" description="Helical" evidence="1">
    <location>
        <begin position="302"/>
        <end position="323"/>
    </location>
</feature>
<evidence type="ECO:0000313" key="2">
    <source>
        <dbReference type="EMBL" id="AXA37286.1"/>
    </source>
</evidence>
<keyword evidence="1" id="KW-0812">Transmembrane</keyword>
<dbReference type="GO" id="GO:0005886">
    <property type="term" value="C:plasma membrane"/>
    <property type="evidence" value="ECO:0007669"/>
    <property type="project" value="UniProtKB-SubCell"/>
</dbReference>
<proteinExistence type="predicted"/>
<dbReference type="KEGG" id="schv:BRCON_2544"/>
<dbReference type="EMBL" id="CP030759">
    <property type="protein sequence ID" value="AXA37286.1"/>
    <property type="molecule type" value="Genomic_DNA"/>
</dbReference>
<evidence type="ECO:0008006" key="4">
    <source>
        <dbReference type="Google" id="ProtNLM"/>
    </source>
</evidence>
<keyword evidence="1" id="KW-0472">Membrane</keyword>
<evidence type="ECO:0000313" key="3">
    <source>
        <dbReference type="Proteomes" id="UP000262583"/>
    </source>
</evidence>
<dbReference type="AlphaFoldDB" id="A0A2Z4Y8D7"/>
<gene>
    <name evidence="2" type="ORF">BRCON_2544</name>
</gene>
<dbReference type="Proteomes" id="UP000262583">
    <property type="component" value="Chromosome"/>
</dbReference>